<dbReference type="Proteomes" id="UP000559626">
    <property type="component" value="Unassembled WGS sequence"/>
</dbReference>
<dbReference type="InterPro" id="IPR012373">
    <property type="entry name" value="Ferrdict_sens_TM"/>
</dbReference>
<dbReference type="InterPro" id="IPR006860">
    <property type="entry name" value="FecR"/>
</dbReference>
<feature type="domain" description="FecR protein" evidence="1">
    <location>
        <begin position="132"/>
        <end position="219"/>
    </location>
</feature>
<dbReference type="Gene3D" id="2.60.120.1440">
    <property type="match status" value="1"/>
</dbReference>
<gene>
    <name evidence="3" type="ORF">HHL22_07160</name>
</gene>
<dbReference type="InterPro" id="IPR032508">
    <property type="entry name" value="FecR_C"/>
</dbReference>
<keyword evidence="4" id="KW-1185">Reference proteome</keyword>
<sequence length="350" mass="38648">MTEVEFEAMLQRYLDGASRPGERELVEQWSKQLGEPENLTLPRAEREQVRAAMWRKIQYLTHHRVAPGEADARRGQRQPAVWWHAPVVRWAAALLLVLGAALAVRLLRQPQPAPVASTAAAVGWVQQRNGGKQAQLLTLADGSRITLYPGSSLQYRPGLAGPRREVRLRGEAFFRVAKNPARPFLVFTEQLVTTVLGTSFRVKAYAGRTNEVAVQEGRVSVQVRHGANLRATPARPAAGSLVLLPNQQVTYSALGPHPLRKELVEAPLVLAPQSFTFEKQPVVKVLQALEKAYGVTILYDRGKLAGCTVTVTFYQESLYEKLEVLSEALGASYTTTDNAQIRFSSHGCTP</sequence>
<evidence type="ECO:0000313" key="3">
    <source>
        <dbReference type="EMBL" id="NML64982.1"/>
    </source>
</evidence>
<accession>A0A7Y0AD38</accession>
<dbReference type="GO" id="GO:0016989">
    <property type="term" value="F:sigma factor antagonist activity"/>
    <property type="evidence" value="ECO:0007669"/>
    <property type="project" value="TreeGrafter"/>
</dbReference>
<dbReference type="PANTHER" id="PTHR30273">
    <property type="entry name" value="PERIPLASMIC SIGNAL SENSOR AND SIGMA FACTOR ACTIVATOR FECR-RELATED"/>
    <property type="match status" value="1"/>
</dbReference>
<organism evidence="3 4">
    <name type="scientific">Hymenobacter polaris</name>
    <dbReference type="NCBI Taxonomy" id="2682546"/>
    <lineage>
        <taxon>Bacteria</taxon>
        <taxon>Pseudomonadati</taxon>
        <taxon>Bacteroidota</taxon>
        <taxon>Cytophagia</taxon>
        <taxon>Cytophagales</taxon>
        <taxon>Hymenobacteraceae</taxon>
        <taxon>Hymenobacter</taxon>
    </lineage>
</organism>
<evidence type="ECO:0000259" key="1">
    <source>
        <dbReference type="Pfam" id="PF04773"/>
    </source>
</evidence>
<dbReference type="RefSeq" id="WP_169530244.1">
    <property type="nucleotide sequence ID" value="NZ_JABBGH010000001.1"/>
</dbReference>
<dbReference type="Pfam" id="PF04773">
    <property type="entry name" value="FecR"/>
    <property type="match status" value="1"/>
</dbReference>
<evidence type="ECO:0000259" key="2">
    <source>
        <dbReference type="Pfam" id="PF16344"/>
    </source>
</evidence>
<dbReference type="Gene3D" id="3.55.50.30">
    <property type="match status" value="1"/>
</dbReference>
<name>A0A7Y0AD38_9BACT</name>
<dbReference type="Pfam" id="PF16344">
    <property type="entry name" value="FecR_C"/>
    <property type="match status" value="1"/>
</dbReference>
<evidence type="ECO:0000313" key="4">
    <source>
        <dbReference type="Proteomes" id="UP000559626"/>
    </source>
</evidence>
<protein>
    <submittedName>
        <fullName evidence="3">FecR family protein</fullName>
    </submittedName>
</protein>
<proteinExistence type="predicted"/>
<dbReference type="EMBL" id="JABBGH010000001">
    <property type="protein sequence ID" value="NML64982.1"/>
    <property type="molecule type" value="Genomic_DNA"/>
</dbReference>
<dbReference type="AlphaFoldDB" id="A0A7Y0AD38"/>
<comment type="caution">
    <text evidence="3">The sequence shown here is derived from an EMBL/GenBank/DDBJ whole genome shotgun (WGS) entry which is preliminary data.</text>
</comment>
<dbReference type="PIRSF" id="PIRSF018266">
    <property type="entry name" value="FecR"/>
    <property type="match status" value="1"/>
</dbReference>
<dbReference type="PANTHER" id="PTHR30273:SF2">
    <property type="entry name" value="PROTEIN FECR"/>
    <property type="match status" value="1"/>
</dbReference>
<feature type="domain" description="Protein FecR C-terminal" evidence="2">
    <location>
        <begin position="275"/>
        <end position="338"/>
    </location>
</feature>
<reference evidence="3 4" key="1">
    <citation type="submission" date="2020-04" db="EMBL/GenBank/DDBJ databases">
        <title>Hymenobacter polaris sp. nov., isolated from Arctic soil.</title>
        <authorList>
            <person name="Dahal R.H."/>
        </authorList>
    </citation>
    <scope>NUCLEOTIDE SEQUENCE [LARGE SCALE GENOMIC DNA]</scope>
    <source>
        <strain evidence="3 4">RP-2-7</strain>
    </source>
</reference>